<dbReference type="Gene3D" id="3.40.640.10">
    <property type="entry name" value="Type I PLP-dependent aspartate aminotransferase-like (Major domain)"/>
    <property type="match status" value="1"/>
</dbReference>
<reference evidence="2" key="3">
    <citation type="submission" date="2025-09" db="UniProtKB">
        <authorList>
            <consortium name="Ensembl"/>
        </authorList>
    </citation>
    <scope>IDENTIFICATION</scope>
</reference>
<dbReference type="InParanoid" id="H2Z5S4"/>
<dbReference type="InterPro" id="IPR015421">
    <property type="entry name" value="PyrdxlP-dep_Trfase_major"/>
</dbReference>
<dbReference type="FunCoup" id="H2Z5S4">
    <property type="interactions" value="1"/>
</dbReference>
<organism evidence="2 3">
    <name type="scientific">Ciona savignyi</name>
    <name type="common">Pacific transparent sea squirt</name>
    <dbReference type="NCBI Taxonomy" id="51511"/>
    <lineage>
        <taxon>Eukaryota</taxon>
        <taxon>Metazoa</taxon>
        <taxon>Chordata</taxon>
        <taxon>Tunicata</taxon>
        <taxon>Ascidiacea</taxon>
        <taxon>Phlebobranchia</taxon>
        <taxon>Cionidae</taxon>
        <taxon>Ciona</taxon>
    </lineage>
</organism>
<dbReference type="GO" id="GO:0047536">
    <property type="term" value="F:2-aminoadipate transaminase activity"/>
    <property type="evidence" value="ECO:0007669"/>
    <property type="project" value="TreeGrafter"/>
</dbReference>
<dbReference type="Pfam" id="PF00155">
    <property type="entry name" value="Aminotran_1_2"/>
    <property type="match status" value="1"/>
</dbReference>
<dbReference type="Proteomes" id="UP000007875">
    <property type="component" value="Unassembled WGS sequence"/>
</dbReference>
<dbReference type="CDD" id="cd00609">
    <property type="entry name" value="AAT_like"/>
    <property type="match status" value="1"/>
</dbReference>
<dbReference type="STRING" id="51511.ENSCSAVP00000012936"/>
<dbReference type="InterPro" id="IPR015424">
    <property type="entry name" value="PyrdxlP-dep_Trfase"/>
</dbReference>
<dbReference type="OMA" id="ARVFVCQ"/>
<evidence type="ECO:0000313" key="3">
    <source>
        <dbReference type="Proteomes" id="UP000007875"/>
    </source>
</evidence>
<keyword evidence="3" id="KW-1185">Reference proteome</keyword>
<dbReference type="InterPro" id="IPR004839">
    <property type="entry name" value="Aminotransferase_I/II_large"/>
</dbReference>
<name>H2Z5S4_CIOSA</name>
<proteinExistence type="predicted"/>
<dbReference type="GeneTree" id="ENSGT00550000075462"/>
<dbReference type="PANTHER" id="PTHR42858:SF1">
    <property type="entry name" value="LD15494P"/>
    <property type="match status" value="1"/>
</dbReference>
<dbReference type="Ensembl" id="ENSCSAVT00000013085.1">
    <property type="protein sequence ID" value="ENSCSAVP00000012936.1"/>
    <property type="gene ID" value="ENSCSAVG00000007595.1"/>
</dbReference>
<sequence>MSLRTLQKLCKSAIVNYVPNTRVFRRRRISITQVRKMDYPRNDFEDGGLLKPGHYSLQVGAPGPEFLKQIGGYLKVASESLRQTDRFEETLQYGCVAGGYPVREQVAQFLSRQYEQSVNSDNIFITGGASQGLINLIQHYFTHEYKIFIENPTYPVFALRITEEKLMTPVPISMQSDGMDIAELEKQLADLPDVETTARRPFRAAMYLIPTHHNPTGCCYSPEKCRHLVELARKHKLLIICDDVYNVLNYKQDGSGDPTKFEPSPQRMFAYDKPTDPGYQGNVVSNGSFAKIIAPGLRMGWYEAPKHVIQSLRTCYISNSGSGQCFYASHVVSEALKAGFIDQHVQKLRLAHK</sequence>
<reference evidence="2" key="2">
    <citation type="submission" date="2025-08" db="UniProtKB">
        <authorList>
            <consortium name="Ensembl"/>
        </authorList>
    </citation>
    <scope>IDENTIFICATION</scope>
</reference>
<evidence type="ECO:0000259" key="1">
    <source>
        <dbReference type="Pfam" id="PF00155"/>
    </source>
</evidence>
<dbReference type="eggNOG" id="KOG0634">
    <property type="taxonomic scope" value="Eukaryota"/>
</dbReference>
<dbReference type="AlphaFoldDB" id="H2Z5S4"/>
<dbReference type="SUPFAM" id="SSF53383">
    <property type="entry name" value="PLP-dependent transferases"/>
    <property type="match status" value="1"/>
</dbReference>
<evidence type="ECO:0000313" key="2">
    <source>
        <dbReference type="Ensembl" id="ENSCSAVP00000012936.1"/>
    </source>
</evidence>
<dbReference type="PANTHER" id="PTHR42858">
    <property type="entry name" value="AMINOTRANSFERASE"/>
    <property type="match status" value="1"/>
</dbReference>
<dbReference type="GO" id="GO:0030170">
    <property type="term" value="F:pyridoxal phosphate binding"/>
    <property type="evidence" value="ECO:0007669"/>
    <property type="project" value="InterPro"/>
</dbReference>
<protein>
    <recommendedName>
        <fullName evidence="1">Aminotransferase class I/classII large domain-containing protein</fullName>
    </recommendedName>
</protein>
<feature type="domain" description="Aminotransferase class I/classII large" evidence="1">
    <location>
        <begin position="75"/>
        <end position="348"/>
    </location>
</feature>
<dbReference type="HOGENOM" id="CLU_017584_0_6_1"/>
<reference evidence="3" key="1">
    <citation type="submission" date="2003-08" db="EMBL/GenBank/DDBJ databases">
        <authorList>
            <person name="Birren B."/>
            <person name="Nusbaum C."/>
            <person name="Abebe A."/>
            <person name="Abouelleil A."/>
            <person name="Adekoya E."/>
            <person name="Ait-zahra M."/>
            <person name="Allen N."/>
            <person name="Allen T."/>
            <person name="An P."/>
            <person name="Anderson M."/>
            <person name="Anderson S."/>
            <person name="Arachchi H."/>
            <person name="Armbruster J."/>
            <person name="Bachantsang P."/>
            <person name="Baldwin J."/>
            <person name="Barry A."/>
            <person name="Bayul T."/>
            <person name="Blitshsteyn B."/>
            <person name="Bloom T."/>
            <person name="Blye J."/>
            <person name="Boguslavskiy L."/>
            <person name="Borowsky M."/>
            <person name="Boukhgalter B."/>
            <person name="Brunache A."/>
            <person name="Butler J."/>
            <person name="Calixte N."/>
            <person name="Calvo S."/>
            <person name="Camarata J."/>
            <person name="Campo K."/>
            <person name="Chang J."/>
            <person name="Cheshatsang Y."/>
            <person name="Citroen M."/>
            <person name="Collymore A."/>
            <person name="Considine T."/>
            <person name="Cook A."/>
            <person name="Cooke P."/>
            <person name="Corum B."/>
            <person name="Cuomo C."/>
            <person name="David R."/>
            <person name="Dawoe T."/>
            <person name="Degray S."/>
            <person name="Dodge S."/>
            <person name="Dooley K."/>
            <person name="Dorje P."/>
            <person name="Dorjee K."/>
            <person name="Dorris L."/>
            <person name="Duffey N."/>
            <person name="Dupes A."/>
            <person name="Elkins T."/>
            <person name="Engels R."/>
            <person name="Erickson J."/>
            <person name="Farina A."/>
            <person name="Faro S."/>
            <person name="Ferreira P."/>
            <person name="Fischer H."/>
            <person name="Fitzgerald M."/>
            <person name="Foley K."/>
            <person name="Gage D."/>
            <person name="Galagan J."/>
            <person name="Gearin G."/>
            <person name="Gnerre S."/>
            <person name="Gnirke A."/>
            <person name="Goyette A."/>
            <person name="Graham J."/>
            <person name="Grandbois E."/>
            <person name="Gyaltsen K."/>
            <person name="Hafez N."/>
            <person name="Hagopian D."/>
            <person name="Hagos B."/>
            <person name="Hall J."/>
            <person name="Hatcher B."/>
            <person name="Heller A."/>
            <person name="Higgins H."/>
            <person name="Honan T."/>
            <person name="Horn A."/>
            <person name="Houde N."/>
            <person name="Hughes L."/>
            <person name="Hulme W."/>
            <person name="Husby E."/>
            <person name="Iliev I."/>
            <person name="Jaffe D."/>
            <person name="Jones C."/>
            <person name="Kamal M."/>
            <person name="Kamat A."/>
            <person name="Kamvysselis M."/>
            <person name="Karlsson E."/>
            <person name="Kells C."/>
            <person name="Kieu A."/>
            <person name="Kisner P."/>
            <person name="Kodira C."/>
            <person name="Kulbokas E."/>
            <person name="Labutti K."/>
            <person name="Lama D."/>
            <person name="Landers T."/>
            <person name="Leger J."/>
            <person name="Levine S."/>
            <person name="Lewis D."/>
            <person name="Lewis T."/>
            <person name="Lindblad-toh K."/>
            <person name="Liu X."/>
            <person name="Lokyitsang T."/>
            <person name="Lokyitsang Y."/>
            <person name="Lucien O."/>
            <person name="Lui A."/>
            <person name="Ma L.J."/>
            <person name="Mabbitt R."/>
            <person name="Macdonald J."/>
            <person name="Maclean C."/>
            <person name="Major J."/>
            <person name="Manning J."/>
            <person name="Marabella R."/>
            <person name="Maru K."/>
            <person name="Matthews C."/>
            <person name="Mauceli E."/>
            <person name="Mccarthy M."/>
            <person name="Mcdonough S."/>
            <person name="Mcghee T."/>
            <person name="Meldrim J."/>
            <person name="Meneus L."/>
            <person name="Mesirov J."/>
            <person name="Mihalev A."/>
            <person name="Mihova T."/>
            <person name="Mikkelsen T."/>
            <person name="Mlenga V."/>
            <person name="Moru K."/>
            <person name="Mozes J."/>
            <person name="Mulrain L."/>
            <person name="Munson G."/>
            <person name="Naylor J."/>
            <person name="Newes C."/>
            <person name="Nguyen C."/>
            <person name="Nguyen N."/>
            <person name="Nguyen T."/>
            <person name="Nicol R."/>
            <person name="Nielsen C."/>
            <person name="Nizzari M."/>
            <person name="Norbu C."/>
            <person name="Norbu N."/>
            <person name="O'donnell P."/>
            <person name="Okoawo O."/>
            <person name="O'leary S."/>
            <person name="Omotosho B."/>
            <person name="O'neill K."/>
            <person name="Osman S."/>
            <person name="Parker S."/>
            <person name="Perrin D."/>
            <person name="Phunkhang P."/>
            <person name="Piqani B."/>
            <person name="Purcell S."/>
            <person name="Rachupka T."/>
            <person name="Ramasamy U."/>
            <person name="Rameau R."/>
            <person name="Ray V."/>
            <person name="Raymond C."/>
            <person name="Retta R."/>
            <person name="Richardson S."/>
            <person name="Rise C."/>
            <person name="Rodriguez J."/>
            <person name="Rogers J."/>
            <person name="Rogov P."/>
            <person name="Rutman M."/>
            <person name="Schupbach R."/>
            <person name="Seaman C."/>
            <person name="Settipalli S."/>
            <person name="Sharpe T."/>
            <person name="Sheridan J."/>
            <person name="Sherpa N."/>
            <person name="Shi J."/>
            <person name="Smirnov S."/>
            <person name="Smith C."/>
            <person name="Sougnez C."/>
            <person name="Spencer B."/>
            <person name="Stalker J."/>
            <person name="Stange-thomann N."/>
            <person name="Stavropoulos S."/>
            <person name="Stetson K."/>
            <person name="Stone C."/>
            <person name="Stone S."/>
            <person name="Stubbs M."/>
            <person name="Talamas J."/>
            <person name="Tchuinga P."/>
            <person name="Tenzing P."/>
            <person name="Tesfaye S."/>
            <person name="Theodore J."/>
            <person name="Thoulutsang Y."/>
            <person name="Topham K."/>
            <person name="Towey S."/>
            <person name="Tsamla T."/>
            <person name="Tsomo N."/>
            <person name="Vallee D."/>
            <person name="Vassiliev H."/>
            <person name="Venkataraman V."/>
            <person name="Vinson J."/>
            <person name="Vo A."/>
            <person name="Wade C."/>
            <person name="Wang S."/>
            <person name="Wangchuk T."/>
            <person name="Wangdi T."/>
            <person name="Whittaker C."/>
            <person name="Wilkinson J."/>
            <person name="Wu Y."/>
            <person name="Wyman D."/>
            <person name="Yadav S."/>
            <person name="Yang S."/>
            <person name="Yang X."/>
            <person name="Yeager S."/>
            <person name="Yee E."/>
            <person name="Young G."/>
            <person name="Zainoun J."/>
            <person name="Zembeck L."/>
            <person name="Zimmer A."/>
            <person name="Zody M."/>
            <person name="Lander E."/>
        </authorList>
    </citation>
    <scope>NUCLEOTIDE SEQUENCE [LARGE SCALE GENOMIC DNA]</scope>
</reference>
<accession>H2Z5S4</accession>